<dbReference type="InterPro" id="IPR025420">
    <property type="entry name" value="DUF4143"/>
</dbReference>
<proteinExistence type="predicted"/>
<evidence type="ECO:0000313" key="3">
    <source>
        <dbReference type="EMBL" id="GER94081.1"/>
    </source>
</evidence>
<dbReference type="EMBL" id="BLAB01000001">
    <property type="protein sequence ID" value="GER94081.1"/>
    <property type="molecule type" value="Genomic_DNA"/>
</dbReference>
<name>A0A5J4L5G1_9ZZZZ</name>
<comment type="caution">
    <text evidence="3">The sequence shown here is derived from an EMBL/GenBank/DDBJ whole genome shotgun (WGS) entry which is preliminary data.</text>
</comment>
<feature type="domain" description="AAA" evidence="1">
    <location>
        <begin position="7"/>
        <end position="73"/>
    </location>
</feature>
<accession>A0A5J4L5G1</accession>
<sequence length="338" mass="38790">MFIESLKKPIVIDEIQKATELLNAIKIDVDRKRINGSYLLTGSANILAYKDMADTLAGRIAIFELLPLSCKEITAKSENVIDIFFSGNLKDISLASVDNKRIINQIINGGYPESQKIDTPRGKYLWFSSYIRTYIERDVRDIDKFIKMYNILAPRSGNMLNKSDIARDAAIDVKTLDNYLELLKMVYQIYLLKPCSRNIGKRFAETEKLFFTDSGILSHLLGISTNEDFMASSYKGNIFETFVFSEILKAVKYSEKPSNIFFYRSFDRKEIDFIIERGKNIIAVEVKFSQTVTKDDFRHITYLKNSAHNLKSGYILYMGKRILPFGNNLFAVPISILF</sequence>
<organism evidence="3">
    <name type="scientific">hot springs metagenome</name>
    <dbReference type="NCBI Taxonomy" id="433727"/>
    <lineage>
        <taxon>unclassified sequences</taxon>
        <taxon>metagenomes</taxon>
        <taxon>ecological metagenomes</taxon>
    </lineage>
</organism>
<feature type="domain" description="DUF4143" evidence="2">
    <location>
        <begin position="138"/>
        <end position="288"/>
    </location>
</feature>
<dbReference type="PANTHER" id="PTHR43566:SF2">
    <property type="entry name" value="DUF4143 DOMAIN-CONTAINING PROTEIN"/>
    <property type="match status" value="1"/>
</dbReference>
<dbReference type="Pfam" id="PF13635">
    <property type="entry name" value="DUF4143"/>
    <property type="match status" value="1"/>
</dbReference>
<dbReference type="InterPro" id="IPR027417">
    <property type="entry name" value="P-loop_NTPase"/>
</dbReference>
<dbReference type="SUPFAM" id="SSF52540">
    <property type="entry name" value="P-loop containing nucleoside triphosphate hydrolases"/>
    <property type="match status" value="1"/>
</dbReference>
<protein>
    <submittedName>
        <fullName evidence="3">ATPase</fullName>
    </submittedName>
</protein>
<evidence type="ECO:0000259" key="2">
    <source>
        <dbReference type="Pfam" id="PF13635"/>
    </source>
</evidence>
<dbReference type="PANTHER" id="PTHR43566">
    <property type="entry name" value="CONSERVED PROTEIN"/>
    <property type="match status" value="1"/>
</dbReference>
<dbReference type="Pfam" id="PF13173">
    <property type="entry name" value="AAA_14"/>
    <property type="match status" value="1"/>
</dbReference>
<reference evidence="3" key="1">
    <citation type="submission" date="2019-10" db="EMBL/GenBank/DDBJ databases">
        <title>Metagenomic sequencing of thiosulfate-disproportionating enrichment culture.</title>
        <authorList>
            <person name="Umezawa K."/>
            <person name="Kojima H."/>
            <person name="Fukui M."/>
        </authorList>
    </citation>
    <scope>NUCLEOTIDE SEQUENCE</scope>
    <source>
        <strain evidence="3">45J</strain>
    </source>
</reference>
<dbReference type="AlphaFoldDB" id="A0A5J4L5G1"/>
<gene>
    <name evidence="3" type="ORF">A45J_1839</name>
</gene>
<dbReference type="InterPro" id="IPR041682">
    <property type="entry name" value="AAA_14"/>
</dbReference>
<evidence type="ECO:0000259" key="1">
    <source>
        <dbReference type="Pfam" id="PF13173"/>
    </source>
</evidence>